<gene>
    <name evidence="2" type="ORF">B0H15DRAFT_954281</name>
</gene>
<feature type="compositionally biased region" description="Basic and acidic residues" evidence="1">
    <location>
        <begin position="352"/>
        <end position="376"/>
    </location>
</feature>
<feature type="compositionally biased region" description="Basic and acidic residues" evidence="1">
    <location>
        <begin position="308"/>
        <end position="317"/>
    </location>
</feature>
<dbReference type="Proteomes" id="UP001222325">
    <property type="component" value="Unassembled WGS sequence"/>
</dbReference>
<feature type="region of interest" description="Disordered" evidence="1">
    <location>
        <begin position="175"/>
        <end position="212"/>
    </location>
</feature>
<dbReference type="EMBL" id="JARJCN010000063">
    <property type="protein sequence ID" value="KAJ7078862.1"/>
    <property type="molecule type" value="Genomic_DNA"/>
</dbReference>
<evidence type="ECO:0000256" key="1">
    <source>
        <dbReference type="SAM" id="MobiDB-lite"/>
    </source>
</evidence>
<feature type="compositionally biased region" description="Polar residues" evidence="1">
    <location>
        <begin position="176"/>
        <end position="192"/>
    </location>
</feature>
<comment type="caution">
    <text evidence="2">The sequence shown here is derived from an EMBL/GenBank/DDBJ whole genome shotgun (WGS) entry which is preliminary data.</text>
</comment>
<evidence type="ECO:0000313" key="2">
    <source>
        <dbReference type="EMBL" id="KAJ7078862.1"/>
    </source>
</evidence>
<accession>A0AAD6TVA6</accession>
<organism evidence="2 3">
    <name type="scientific">Mycena belliarum</name>
    <dbReference type="NCBI Taxonomy" id="1033014"/>
    <lineage>
        <taxon>Eukaryota</taxon>
        <taxon>Fungi</taxon>
        <taxon>Dikarya</taxon>
        <taxon>Basidiomycota</taxon>
        <taxon>Agaricomycotina</taxon>
        <taxon>Agaricomycetes</taxon>
        <taxon>Agaricomycetidae</taxon>
        <taxon>Agaricales</taxon>
        <taxon>Marasmiineae</taxon>
        <taxon>Mycenaceae</taxon>
        <taxon>Mycena</taxon>
    </lineage>
</organism>
<name>A0AAD6TVA6_9AGAR</name>
<sequence>MSLDQNLFTLIVTPSAQNPNIVDLVDTSSGRAHYRKQRVPGPVYKTEVYDPLSESLLVTATAPSASSKTKFLELCNPSSTVELKYTGTLSFRWSFKWEEHEFEWKREECYMLRKPDPPVLVAVTKEPPGRLKTTAVQILDYNLNRFDIDDRKGLEIVILTALLTFQDANDLYHTPEASSNSIPRRGSETNGTPASPGVSSAAPPLLPKPPKKLGIDRIAEMQALRGQFNEVTVEDEGTIEDYAQYCANLFQDDAMLFVTILSAGADQVPKVLQVVEQTKRIRHKAGLDEEMHQYVLYDTQQRKGPKRINLDDTDKAKSKYAPPESLTVHLSKIAMPELQPQVKNTPEAAPSPKKDKKEQKKREDAKRKEDKKGRTK</sequence>
<reference evidence="2" key="1">
    <citation type="submission" date="2023-03" db="EMBL/GenBank/DDBJ databases">
        <title>Massive genome expansion in bonnet fungi (Mycena s.s.) driven by repeated elements and novel gene families across ecological guilds.</title>
        <authorList>
            <consortium name="Lawrence Berkeley National Laboratory"/>
            <person name="Harder C.B."/>
            <person name="Miyauchi S."/>
            <person name="Viragh M."/>
            <person name="Kuo A."/>
            <person name="Thoen E."/>
            <person name="Andreopoulos B."/>
            <person name="Lu D."/>
            <person name="Skrede I."/>
            <person name="Drula E."/>
            <person name="Henrissat B."/>
            <person name="Morin E."/>
            <person name="Kohler A."/>
            <person name="Barry K."/>
            <person name="LaButti K."/>
            <person name="Morin E."/>
            <person name="Salamov A."/>
            <person name="Lipzen A."/>
            <person name="Mereny Z."/>
            <person name="Hegedus B."/>
            <person name="Baldrian P."/>
            <person name="Stursova M."/>
            <person name="Weitz H."/>
            <person name="Taylor A."/>
            <person name="Grigoriev I.V."/>
            <person name="Nagy L.G."/>
            <person name="Martin F."/>
            <person name="Kauserud H."/>
        </authorList>
    </citation>
    <scope>NUCLEOTIDE SEQUENCE</scope>
    <source>
        <strain evidence="2">CBHHK173m</strain>
    </source>
</reference>
<feature type="compositionally biased region" description="Low complexity" evidence="1">
    <location>
        <begin position="193"/>
        <end position="203"/>
    </location>
</feature>
<keyword evidence="3" id="KW-1185">Reference proteome</keyword>
<feature type="region of interest" description="Disordered" evidence="1">
    <location>
        <begin position="300"/>
        <end position="376"/>
    </location>
</feature>
<protein>
    <submittedName>
        <fullName evidence="2">Uncharacterized protein</fullName>
    </submittedName>
</protein>
<proteinExistence type="predicted"/>
<dbReference type="AlphaFoldDB" id="A0AAD6TVA6"/>
<evidence type="ECO:0000313" key="3">
    <source>
        <dbReference type="Proteomes" id="UP001222325"/>
    </source>
</evidence>